<dbReference type="FunFam" id="3.40.605.10:FF:000007">
    <property type="entry name" value="NAD/NADP-dependent betaine aldehyde dehydrogenase"/>
    <property type="match status" value="1"/>
</dbReference>
<reference evidence="7 8" key="1">
    <citation type="journal article" date="2018" name="Sci. Rep.">
        <title>Raphidocelis subcapitata (=Pseudokirchneriella subcapitata) provides an insight into genome evolution and environmental adaptations in the Sphaeropleales.</title>
        <authorList>
            <person name="Suzuki S."/>
            <person name="Yamaguchi H."/>
            <person name="Nakajima N."/>
            <person name="Kawachi M."/>
        </authorList>
    </citation>
    <scope>NUCLEOTIDE SEQUENCE [LARGE SCALE GENOMIC DNA]</scope>
    <source>
        <strain evidence="7 8">NIES-35</strain>
    </source>
</reference>
<dbReference type="AlphaFoldDB" id="A0A2V0PC00"/>
<evidence type="ECO:0000256" key="3">
    <source>
        <dbReference type="PROSITE-ProRule" id="PRU10007"/>
    </source>
</evidence>
<evidence type="ECO:0000256" key="5">
    <source>
        <dbReference type="SAM" id="MobiDB-lite"/>
    </source>
</evidence>
<feature type="domain" description="Aldehyde dehydrogenase" evidence="6">
    <location>
        <begin position="68"/>
        <end position="529"/>
    </location>
</feature>
<proteinExistence type="inferred from homology"/>
<dbReference type="Pfam" id="PF00171">
    <property type="entry name" value="Aldedh"/>
    <property type="match status" value="1"/>
</dbReference>
<evidence type="ECO:0000256" key="1">
    <source>
        <dbReference type="ARBA" id="ARBA00009986"/>
    </source>
</evidence>
<evidence type="ECO:0000256" key="4">
    <source>
        <dbReference type="RuleBase" id="RU003345"/>
    </source>
</evidence>
<protein>
    <submittedName>
        <fullName evidence="7">Aldehyde dehydrogenase</fullName>
    </submittedName>
</protein>
<dbReference type="PROSITE" id="PS00687">
    <property type="entry name" value="ALDEHYDE_DEHYDR_GLU"/>
    <property type="match status" value="1"/>
</dbReference>
<comment type="similarity">
    <text evidence="1 4">Belongs to the aldehyde dehydrogenase family.</text>
</comment>
<feature type="region of interest" description="Disordered" evidence="5">
    <location>
        <begin position="1"/>
        <end position="39"/>
    </location>
</feature>
<dbReference type="STRING" id="307507.A0A2V0PC00"/>
<dbReference type="SUPFAM" id="SSF53720">
    <property type="entry name" value="ALDH-like"/>
    <property type="match status" value="1"/>
</dbReference>
<organism evidence="7 8">
    <name type="scientific">Raphidocelis subcapitata</name>
    <dbReference type="NCBI Taxonomy" id="307507"/>
    <lineage>
        <taxon>Eukaryota</taxon>
        <taxon>Viridiplantae</taxon>
        <taxon>Chlorophyta</taxon>
        <taxon>core chlorophytes</taxon>
        <taxon>Chlorophyceae</taxon>
        <taxon>CS clade</taxon>
        <taxon>Sphaeropleales</taxon>
        <taxon>Selenastraceae</taxon>
        <taxon>Raphidocelis</taxon>
    </lineage>
</organism>
<feature type="active site" evidence="3">
    <location>
        <position position="306"/>
    </location>
</feature>
<evidence type="ECO:0000256" key="2">
    <source>
        <dbReference type="ARBA" id="ARBA00023002"/>
    </source>
</evidence>
<dbReference type="EMBL" id="BDRX01000098">
    <property type="protein sequence ID" value="GBF97391.1"/>
    <property type="molecule type" value="Genomic_DNA"/>
</dbReference>
<keyword evidence="8" id="KW-1185">Reference proteome</keyword>
<dbReference type="InterPro" id="IPR016160">
    <property type="entry name" value="Ald_DH_CS_CYS"/>
</dbReference>
<dbReference type="OrthoDB" id="310895at2759"/>
<dbReference type="FunFam" id="3.40.309.10:FF:000001">
    <property type="entry name" value="Mitochondrial aldehyde dehydrogenase 2"/>
    <property type="match status" value="1"/>
</dbReference>
<dbReference type="InterPro" id="IPR016162">
    <property type="entry name" value="Ald_DH_N"/>
</dbReference>
<dbReference type="GO" id="GO:0016620">
    <property type="term" value="F:oxidoreductase activity, acting on the aldehyde or oxo group of donors, NAD or NADP as acceptor"/>
    <property type="evidence" value="ECO:0007669"/>
    <property type="project" value="InterPro"/>
</dbReference>
<dbReference type="InterPro" id="IPR016163">
    <property type="entry name" value="Ald_DH_C"/>
</dbReference>
<dbReference type="PANTHER" id="PTHR11699">
    <property type="entry name" value="ALDEHYDE DEHYDROGENASE-RELATED"/>
    <property type="match status" value="1"/>
</dbReference>
<dbReference type="Gene3D" id="3.40.605.10">
    <property type="entry name" value="Aldehyde Dehydrogenase, Chain A, domain 1"/>
    <property type="match status" value="1"/>
</dbReference>
<name>A0A2V0PC00_9CHLO</name>
<gene>
    <name evidence="7" type="ORF">Rsub_09556</name>
</gene>
<comment type="caution">
    <text evidence="7">The sequence shown here is derived from an EMBL/GenBank/DDBJ whole genome shotgun (WGS) entry which is preliminary data.</text>
</comment>
<dbReference type="Gene3D" id="3.40.309.10">
    <property type="entry name" value="Aldehyde Dehydrogenase, Chain A, domain 2"/>
    <property type="match status" value="1"/>
</dbReference>
<dbReference type="InterPro" id="IPR029510">
    <property type="entry name" value="Ald_DH_CS_GLU"/>
</dbReference>
<dbReference type="FunCoup" id="A0A2V0PC00">
    <property type="interactions" value="1382"/>
</dbReference>
<dbReference type="InterPro" id="IPR016161">
    <property type="entry name" value="Ald_DH/histidinol_DH"/>
</dbReference>
<accession>A0A2V0PC00</accession>
<dbReference type="FunFam" id="3.40.605.10:FF:000026">
    <property type="entry name" value="Aldehyde dehydrogenase, putative"/>
    <property type="match status" value="1"/>
</dbReference>
<keyword evidence="2 4" id="KW-0560">Oxidoreductase</keyword>
<dbReference type="InParanoid" id="A0A2V0PC00"/>
<dbReference type="InterPro" id="IPR015590">
    <property type="entry name" value="Aldehyde_DH_dom"/>
</dbReference>
<sequence>MRLCPSRGAARPPAVAVPLGRPPASRARGPPPARFKVTPDTPAADAEALAFDALGRIPRDKLFIGGRWAPPADGATLPLIDPRSGRAYGAAAAAGAADVDAAVAAARAAFDEGPWPRMAAKERGRVLYRLADLVESNADEIAALETLDVGMAISAARGLITPAVADTLRYYAGWADKVHGETLPVDGPFWAFTLKEPIGVVGAITPWNFPLLMAAVKLAPALAVGCTAVLKPAEQAPLTSLLFAQLASDAGLPPGVLNVVPGPGETAGAALAAHLGVDKITFTGSTEVGRLVGRAAASNIKPCSLELGGKSPLIVAPGADLGVAAAAAADAAFFHQGQCCTAASRVFVHASVYDEFAARAVEAARARAVGDPFSHATQQGPQVDAAQFGKVSRYLRLGREEGAKLAAGGERVGTEGYFLQPTVFTGVEDSMAVARDEIFGPVQCLLRYNTLEEALSRANATPYGLAAAVFSNDLDTVNAAARALRVGTVWVNAYNVVSASMPFGGFKESGIGRDKGREALDNYTQVKAVAQPLRDAAWR</sequence>
<evidence type="ECO:0000313" key="8">
    <source>
        <dbReference type="Proteomes" id="UP000247498"/>
    </source>
</evidence>
<evidence type="ECO:0000313" key="7">
    <source>
        <dbReference type="EMBL" id="GBF97391.1"/>
    </source>
</evidence>
<feature type="compositionally biased region" description="Low complexity" evidence="5">
    <location>
        <begin position="7"/>
        <end position="28"/>
    </location>
</feature>
<dbReference type="Proteomes" id="UP000247498">
    <property type="component" value="Unassembled WGS sequence"/>
</dbReference>
<dbReference type="PROSITE" id="PS00070">
    <property type="entry name" value="ALDEHYDE_DEHYDR_CYS"/>
    <property type="match status" value="1"/>
</dbReference>
<evidence type="ECO:0000259" key="6">
    <source>
        <dbReference type="Pfam" id="PF00171"/>
    </source>
</evidence>